<dbReference type="EMBL" id="FRBD01000001">
    <property type="protein sequence ID" value="SHK29408.1"/>
    <property type="molecule type" value="Genomic_DNA"/>
</dbReference>
<evidence type="ECO:0000313" key="4">
    <source>
        <dbReference type="Proteomes" id="UP000184130"/>
    </source>
</evidence>
<dbReference type="InterPro" id="IPR036291">
    <property type="entry name" value="NAD(P)-bd_dom_sf"/>
</dbReference>
<dbReference type="GO" id="GO:0016491">
    <property type="term" value="F:oxidoreductase activity"/>
    <property type="evidence" value="ECO:0007669"/>
    <property type="project" value="UniProtKB-KW"/>
</dbReference>
<dbReference type="Proteomes" id="UP000184130">
    <property type="component" value="Unassembled WGS sequence"/>
</dbReference>
<dbReference type="PANTHER" id="PTHR43669:SF3">
    <property type="entry name" value="ALCOHOL DEHYDROGENASE, PUTATIVE (AFU_ORTHOLOGUE AFUA_3G03445)-RELATED"/>
    <property type="match status" value="1"/>
</dbReference>
<dbReference type="FunFam" id="3.40.50.720:FF:000084">
    <property type="entry name" value="Short-chain dehydrogenase reductase"/>
    <property type="match status" value="1"/>
</dbReference>
<dbReference type="PRINTS" id="PR00081">
    <property type="entry name" value="GDHRDH"/>
</dbReference>
<accession>A0A1M6RAN1</accession>
<evidence type="ECO:0000256" key="2">
    <source>
        <dbReference type="ARBA" id="ARBA00023002"/>
    </source>
</evidence>
<dbReference type="Gene3D" id="3.40.50.720">
    <property type="entry name" value="NAD(P)-binding Rossmann-like Domain"/>
    <property type="match status" value="1"/>
</dbReference>
<gene>
    <name evidence="3" type="ORF">SAMN05216463_101161</name>
</gene>
<evidence type="ECO:0000313" key="3">
    <source>
        <dbReference type="EMBL" id="SHK29408.1"/>
    </source>
</evidence>
<dbReference type="PRINTS" id="PR00080">
    <property type="entry name" value="SDRFAMILY"/>
</dbReference>
<comment type="similarity">
    <text evidence="1">Belongs to the short-chain dehydrogenases/reductases (SDR) family.</text>
</comment>
<dbReference type="OrthoDB" id="9788235at2"/>
<name>A0A1M6RAN1_XYLRU</name>
<dbReference type="CDD" id="cd05233">
    <property type="entry name" value="SDR_c"/>
    <property type="match status" value="1"/>
</dbReference>
<dbReference type="AlphaFoldDB" id="A0A1M6RAN1"/>
<dbReference type="RefSeq" id="WP_073203826.1">
    <property type="nucleotide sequence ID" value="NZ_FRBD01000001.1"/>
</dbReference>
<reference evidence="3 4" key="1">
    <citation type="submission" date="2016-11" db="EMBL/GenBank/DDBJ databases">
        <authorList>
            <person name="Jaros S."/>
            <person name="Januszkiewicz K."/>
            <person name="Wedrychowicz H."/>
        </authorList>
    </citation>
    <scope>NUCLEOTIDE SEQUENCE [LARGE SCALE GENOMIC DNA]</scope>
    <source>
        <strain evidence="3 4">KHT3</strain>
    </source>
</reference>
<dbReference type="Pfam" id="PF13561">
    <property type="entry name" value="adh_short_C2"/>
    <property type="match status" value="1"/>
</dbReference>
<evidence type="ECO:0000256" key="1">
    <source>
        <dbReference type="ARBA" id="ARBA00006484"/>
    </source>
</evidence>
<dbReference type="InterPro" id="IPR002347">
    <property type="entry name" value="SDR_fam"/>
</dbReference>
<sequence>MSKSRLKKLLLFLFHGKPKPVYAKITCLEPSMKLKGKKIVVTGGGSGLGYAMAKRFAEEGAEVLITGRNIETLSKSADEIGCKYQQMDIKDISACDSFLEKADNLLGGINCLVNNAGISLHESSFFDVTEETFRSQVDTNLTGTFFLTQHFAKYLIRKETEGNILVISSETGITSDIRPYGYTKAALNSMVEGIAYMLAKQNIRINAIAPGITASQMTGKDPNGDISSKKEMLGRVYLPEEVAEIAAFILSDAASCLTGQTLVCNNGKTINARVK</sequence>
<proteinExistence type="inferred from homology"/>
<dbReference type="SUPFAM" id="SSF51735">
    <property type="entry name" value="NAD(P)-binding Rossmann-fold domains"/>
    <property type="match status" value="1"/>
</dbReference>
<protein>
    <submittedName>
        <fullName evidence="3">3-oxoacyl-[acyl-carrier protein] reductase</fullName>
    </submittedName>
</protein>
<dbReference type="PANTHER" id="PTHR43669">
    <property type="entry name" value="5-KETO-D-GLUCONATE 5-REDUCTASE"/>
    <property type="match status" value="1"/>
</dbReference>
<keyword evidence="2" id="KW-0560">Oxidoreductase</keyword>
<organism evidence="3 4">
    <name type="scientific">Xylanibacter ruminicola</name>
    <name type="common">Prevotella ruminicola</name>
    <dbReference type="NCBI Taxonomy" id="839"/>
    <lineage>
        <taxon>Bacteria</taxon>
        <taxon>Pseudomonadati</taxon>
        <taxon>Bacteroidota</taxon>
        <taxon>Bacteroidia</taxon>
        <taxon>Bacteroidales</taxon>
        <taxon>Prevotellaceae</taxon>
        <taxon>Xylanibacter</taxon>
    </lineage>
</organism>